<name>A0ACB9SH92_HOLOL</name>
<evidence type="ECO:0000313" key="2">
    <source>
        <dbReference type="Proteomes" id="UP001056778"/>
    </source>
</evidence>
<sequence>MPGDFSSVETRSKIVTLWERGLSYSEVAREVGHSMEIFTIISIFLTICAGVITYFKYKFKYFVRREIPFIQPKIPFGTMPNPLNPERANFEILCEQYVAFKKAGHKLGGIFLGTRPGYLLVDPDMIRNVLSRDFVHFQDRGTYYDEKHDPLSAHLFSLEGQKWRNLRVKLTPTFTSGKMKMMFQTLLDCGDQMMEKIAELTDQNEAIDSKDILARFTTDVIGSCAFGLECNSFKREDSEFRAHGKQLFKPNLSRKLRILMIAFMPGLSKKIGVPIFERSLTDFYLDVVKGVVKYREDNSIMRNDFMQILLELRNGKNGDDEIGGLTIEEMAAQAFVFFLAGFETSSTLMNFCLYELTQNEDVQEKTRKDILDTLKKHGGKITYDSVMEMKYLGQVIDETLRKYPPAPTLLRKCIKDYKVPNSNIMIEKGTRIMIPVYGLHYDSEFYPEPNKFDPDRFSDENKANRHPFVYLPFGEGPRICIGLRFGLMQSRVGLALILKDFKVKLNPKTVLPLGQNPSAFLLQPKNDVFLDMDKL</sequence>
<dbReference type="Proteomes" id="UP001056778">
    <property type="component" value="Chromosome 9"/>
</dbReference>
<keyword evidence="2" id="KW-1185">Reference proteome</keyword>
<proteinExistence type="predicted"/>
<gene>
    <name evidence="1" type="ORF">MML48_9g00005241</name>
</gene>
<organism evidence="1 2">
    <name type="scientific">Holotrichia oblita</name>
    <name type="common">Chafer beetle</name>
    <dbReference type="NCBI Taxonomy" id="644536"/>
    <lineage>
        <taxon>Eukaryota</taxon>
        <taxon>Metazoa</taxon>
        <taxon>Ecdysozoa</taxon>
        <taxon>Arthropoda</taxon>
        <taxon>Hexapoda</taxon>
        <taxon>Insecta</taxon>
        <taxon>Pterygota</taxon>
        <taxon>Neoptera</taxon>
        <taxon>Endopterygota</taxon>
        <taxon>Coleoptera</taxon>
        <taxon>Polyphaga</taxon>
        <taxon>Scarabaeiformia</taxon>
        <taxon>Scarabaeidae</taxon>
        <taxon>Melolonthinae</taxon>
        <taxon>Holotrichia</taxon>
    </lineage>
</organism>
<evidence type="ECO:0000313" key="1">
    <source>
        <dbReference type="EMBL" id="KAI4454493.1"/>
    </source>
</evidence>
<reference evidence="1" key="1">
    <citation type="submission" date="2022-04" db="EMBL/GenBank/DDBJ databases">
        <title>Chromosome-scale genome assembly of Holotrichia oblita Faldermann.</title>
        <authorList>
            <person name="Rongchong L."/>
        </authorList>
    </citation>
    <scope>NUCLEOTIDE SEQUENCE</scope>
    <source>
        <strain evidence="1">81SQS9</strain>
    </source>
</reference>
<comment type="caution">
    <text evidence="1">The sequence shown here is derived from an EMBL/GenBank/DDBJ whole genome shotgun (WGS) entry which is preliminary data.</text>
</comment>
<dbReference type="EMBL" id="CM043023">
    <property type="protein sequence ID" value="KAI4454493.1"/>
    <property type="molecule type" value="Genomic_DNA"/>
</dbReference>
<accession>A0ACB9SH92</accession>
<protein>
    <submittedName>
        <fullName evidence="1">Cytochrome p450</fullName>
    </submittedName>
</protein>